<dbReference type="Proteomes" id="UP000504637">
    <property type="component" value="Unplaced"/>
</dbReference>
<keyword evidence="1" id="KW-1185">Reference proteome</keyword>
<dbReference type="OrthoDB" id="3631025at2759"/>
<feature type="non-terminal residue" evidence="2">
    <location>
        <position position="1"/>
    </location>
</feature>
<sequence>LVLALASFLLKFIRRGPDLLDSFGTLLKDSKCVDLPTSPSLEDATLRSRSLKDAVVLFGDVRPQAETGYAAF</sequence>
<name>A0A6J3LQR9_9PEZI</name>
<accession>A0A6J3LQR9</accession>
<reference evidence="2" key="3">
    <citation type="submission" date="2025-08" db="UniProtKB">
        <authorList>
            <consortium name="RefSeq"/>
        </authorList>
    </citation>
    <scope>IDENTIFICATION</scope>
    <source>
        <strain evidence="2">CBS 342.82</strain>
    </source>
</reference>
<organism evidence="2">
    <name type="scientific">Dissoconium aciculare CBS 342.82</name>
    <dbReference type="NCBI Taxonomy" id="1314786"/>
    <lineage>
        <taxon>Eukaryota</taxon>
        <taxon>Fungi</taxon>
        <taxon>Dikarya</taxon>
        <taxon>Ascomycota</taxon>
        <taxon>Pezizomycotina</taxon>
        <taxon>Dothideomycetes</taxon>
        <taxon>Dothideomycetidae</taxon>
        <taxon>Mycosphaerellales</taxon>
        <taxon>Dissoconiaceae</taxon>
        <taxon>Dissoconium</taxon>
    </lineage>
</organism>
<dbReference type="GeneID" id="54358426"/>
<protein>
    <submittedName>
        <fullName evidence="2">Uncharacterized protein</fullName>
    </submittedName>
</protein>
<feature type="non-terminal residue" evidence="2">
    <location>
        <position position="72"/>
    </location>
</feature>
<evidence type="ECO:0000313" key="2">
    <source>
        <dbReference type="RefSeq" id="XP_033455009.1"/>
    </source>
</evidence>
<reference evidence="2" key="2">
    <citation type="submission" date="2020-04" db="EMBL/GenBank/DDBJ databases">
        <authorList>
            <consortium name="NCBI Genome Project"/>
        </authorList>
    </citation>
    <scope>NUCLEOTIDE SEQUENCE</scope>
    <source>
        <strain evidence="2">CBS 342.82</strain>
    </source>
</reference>
<reference evidence="2" key="1">
    <citation type="submission" date="2020-01" db="EMBL/GenBank/DDBJ databases">
        <authorList>
            <consortium name="DOE Joint Genome Institute"/>
            <person name="Haridas S."/>
            <person name="Albert R."/>
            <person name="Binder M."/>
            <person name="Bloem J."/>
            <person name="Labutti K."/>
            <person name="Salamov A."/>
            <person name="Andreopoulos B."/>
            <person name="Baker S.E."/>
            <person name="Barry K."/>
            <person name="Bills G."/>
            <person name="Bluhm B.H."/>
            <person name="Cannon C."/>
            <person name="Castanera R."/>
            <person name="Culley D.E."/>
            <person name="Daum C."/>
            <person name="Ezra D."/>
            <person name="Gonzalez J.B."/>
            <person name="Henrissat B."/>
            <person name="Kuo A."/>
            <person name="Liang C."/>
            <person name="Lipzen A."/>
            <person name="Lutzoni F."/>
            <person name="Magnuson J."/>
            <person name="Mondo S."/>
            <person name="Nolan M."/>
            <person name="Ohm R."/>
            <person name="Pangilinan J."/>
            <person name="Park H.-J."/>
            <person name="Ramirez L."/>
            <person name="Alfaro M."/>
            <person name="Sun H."/>
            <person name="Tritt A."/>
            <person name="Yoshinaga Y."/>
            <person name="Zwiers L.-H."/>
            <person name="Turgeon B.G."/>
            <person name="Goodwin S.B."/>
            <person name="Spatafora J.W."/>
            <person name="Crous P.W."/>
            <person name="Grigoriev I.V."/>
        </authorList>
    </citation>
    <scope>NUCLEOTIDE SEQUENCE</scope>
    <source>
        <strain evidence="2">CBS 342.82</strain>
    </source>
</reference>
<proteinExistence type="predicted"/>
<gene>
    <name evidence="2" type="ORF">K489DRAFT_308951</name>
</gene>
<dbReference type="RefSeq" id="XP_033455009.1">
    <property type="nucleotide sequence ID" value="XM_033600626.1"/>
</dbReference>
<evidence type="ECO:0000313" key="1">
    <source>
        <dbReference type="Proteomes" id="UP000504637"/>
    </source>
</evidence>
<dbReference type="AlphaFoldDB" id="A0A6J3LQR9"/>